<organism evidence="2 3">
    <name type="scientific">Trifolium medium</name>
    <dbReference type="NCBI Taxonomy" id="97028"/>
    <lineage>
        <taxon>Eukaryota</taxon>
        <taxon>Viridiplantae</taxon>
        <taxon>Streptophyta</taxon>
        <taxon>Embryophyta</taxon>
        <taxon>Tracheophyta</taxon>
        <taxon>Spermatophyta</taxon>
        <taxon>Magnoliopsida</taxon>
        <taxon>eudicotyledons</taxon>
        <taxon>Gunneridae</taxon>
        <taxon>Pentapetalae</taxon>
        <taxon>rosids</taxon>
        <taxon>fabids</taxon>
        <taxon>Fabales</taxon>
        <taxon>Fabaceae</taxon>
        <taxon>Papilionoideae</taxon>
        <taxon>50 kb inversion clade</taxon>
        <taxon>NPAAA clade</taxon>
        <taxon>Hologalegina</taxon>
        <taxon>IRL clade</taxon>
        <taxon>Trifolieae</taxon>
        <taxon>Trifolium</taxon>
    </lineage>
</organism>
<accession>A0A392TRZ3</accession>
<dbReference type="EMBL" id="LXQA010637609">
    <property type="protein sequence ID" value="MCI63464.1"/>
    <property type="molecule type" value="Genomic_DNA"/>
</dbReference>
<evidence type="ECO:0000256" key="1">
    <source>
        <dbReference type="SAM" id="MobiDB-lite"/>
    </source>
</evidence>
<feature type="region of interest" description="Disordered" evidence="1">
    <location>
        <begin position="65"/>
        <end position="86"/>
    </location>
</feature>
<protein>
    <submittedName>
        <fullName evidence="2">Uncharacterized protein</fullName>
    </submittedName>
</protein>
<evidence type="ECO:0000313" key="2">
    <source>
        <dbReference type="EMBL" id="MCI63464.1"/>
    </source>
</evidence>
<evidence type="ECO:0000313" key="3">
    <source>
        <dbReference type="Proteomes" id="UP000265520"/>
    </source>
</evidence>
<feature type="non-terminal residue" evidence="2">
    <location>
        <position position="86"/>
    </location>
</feature>
<reference evidence="2 3" key="1">
    <citation type="journal article" date="2018" name="Front. Plant Sci.">
        <title>Red Clover (Trifolium pratense) and Zigzag Clover (T. medium) - A Picture of Genomic Similarities and Differences.</title>
        <authorList>
            <person name="Dluhosova J."/>
            <person name="Istvanek J."/>
            <person name="Nedelnik J."/>
            <person name="Repkova J."/>
        </authorList>
    </citation>
    <scope>NUCLEOTIDE SEQUENCE [LARGE SCALE GENOMIC DNA]</scope>
    <source>
        <strain evidence="3">cv. 10/8</strain>
        <tissue evidence="2">Leaf</tissue>
    </source>
</reference>
<proteinExistence type="predicted"/>
<sequence>HRPTITDDPPLSTVLAQLFNPSATVTLTSKKRPRKQTNPKIFLASSATTAGDTPTITGGVASVEVENRGEEGEDGEEDLKGFTKSE</sequence>
<dbReference type="AlphaFoldDB" id="A0A392TRZ3"/>
<dbReference type="Proteomes" id="UP000265520">
    <property type="component" value="Unassembled WGS sequence"/>
</dbReference>
<comment type="caution">
    <text evidence="2">The sequence shown here is derived from an EMBL/GenBank/DDBJ whole genome shotgun (WGS) entry which is preliminary data.</text>
</comment>
<feature type="non-terminal residue" evidence="2">
    <location>
        <position position="1"/>
    </location>
</feature>
<keyword evidence="3" id="KW-1185">Reference proteome</keyword>
<name>A0A392TRZ3_9FABA</name>